<name>A0ACC0WFN0_9STRA</name>
<gene>
    <name evidence="1" type="ORF">PsorP6_017808</name>
</gene>
<comment type="caution">
    <text evidence="1">The sequence shown here is derived from an EMBL/GenBank/DDBJ whole genome shotgun (WGS) entry which is preliminary data.</text>
</comment>
<dbReference type="EMBL" id="CM047581">
    <property type="protein sequence ID" value="KAI9916888.1"/>
    <property type="molecule type" value="Genomic_DNA"/>
</dbReference>
<proteinExistence type="predicted"/>
<organism evidence="1 2">
    <name type="scientific">Peronosclerospora sorghi</name>
    <dbReference type="NCBI Taxonomy" id="230839"/>
    <lineage>
        <taxon>Eukaryota</taxon>
        <taxon>Sar</taxon>
        <taxon>Stramenopiles</taxon>
        <taxon>Oomycota</taxon>
        <taxon>Peronosporomycetes</taxon>
        <taxon>Peronosporales</taxon>
        <taxon>Peronosporaceae</taxon>
        <taxon>Peronosclerospora</taxon>
    </lineage>
</organism>
<evidence type="ECO:0000313" key="1">
    <source>
        <dbReference type="EMBL" id="KAI9916888.1"/>
    </source>
</evidence>
<evidence type="ECO:0000313" key="2">
    <source>
        <dbReference type="Proteomes" id="UP001163321"/>
    </source>
</evidence>
<sequence>MPRPEYAPFITSPRGAPAPIRRSFAGSPASVSALSAAASGTISAALSVAKLNLHRRRRHAHKDSNTSSSRSGRARNGDRNRRTSYAEREDDDEDDPFEPLQQEQQQRCRDQPRNKKSARSPSSSTSPAPSPSSRSGSFASRLVSTSLSARSLSARSSSATSPSSLRDESMSSMASDLTQNLPELSTEKVEALVQFIDRSVDDAYNLSLGFGRVRWTPTRTRDAVTIHRARSGPADTLMDAAVRGSCNVSATFREISDLLITETTADFVDHENTVNPCEFLDGQVLYTLVPRTSKERFVCVKWQCMRSLAPSVAKHRDYVYVELVDSFEDGDGRRIGYRLSKSVDLDMLPLRDTKHLFVRAKTLTLQTWSERAPGSLEFVTMMINDLGEQLPTWLVHKMVDIAAMRSACIRDHINQCRLDMLVRAGPRDMVPLSRRVCCVVCTRSFSLVRKKYNCEACGDVICSQCSVHELVTAHQRLSDLTAPGGKRKTRICVKCNCKMQSRELPRRASSARQSDTFRGSSEGSSIRSSLASDSPSLPTGKTSDEMSRSVLANSTKNTSFQGSVEDGNGSSSANGSSAVRTQVRNMFQFRAMPSSMGKSERLSKASTSSSSPGNEENRLEEVQSDFLGDSTLVSAPVERHLDNATYNEVYQLSTRTERDYKAEVAELAEYSDSEEEISEEDAGNFLNTEGPRQGAAAQQPLSQSTVMTLDIDMPKVSKVEVASFLTEEENASLDTASNDSDSTSFLTVDENSKIVESSSLDRRSEAGPLVPVQVEELVVEEVVPESFHTVPRRSIDFKEMGKDDIQIEEVQAANIENVPQRSLVMEGKAVNNLQYRENNGTAPQKSGGLGVQEVHPDSEEVGVSNVVRKVAKKVVVGSGRRNSRDSRRAPAPRPANAPPPPPRVAEMLTDSIANARNNKKNANNFRAAPPPVPPSASPSIPAPAPEQEHETIKLEDLQMHLDRMNQISASLRDLRKEMNETAQAPASTQTAMAALSNFETKANAERAAKIAANFISLLDRNAAPAARRAQQYLKNIGGPRTSLFNLTLAMGDGSFVDYLVDSTFEDVGESPDGTGSGWQTVISKTTGKQYYFNRNCALASWTLPGPDIFQGTLYMVL</sequence>
<keyword evidence="2" id="KW-1185">Reference proteome</keyword>
<dbReference type="Proteomes" id="UP001163321">
    <property type="component" value="Chromosome 2"/>
</dbReference>
<reference evidence="1 2" key="1">
    <citation type="journal article" date="2022" name="bioRxiv">
        <title>The genome of the oomycete Peronosclerospora sorghi, a cosmopolitan pathogen of maize and sorghum, is inflated with dispersed pseudogenes.</title>
        <authorList>
            <person name="Fletcher K."/>
            <person name="Martin F."/>
            <person name="Isakeit T."/>
            <person name="Cavanaugh K."/>
            <person name="Magill C."/>
            <person name="Michelmore R."/>
        </authorList>
    </citation>
    <scope>NUCLEOTIDE SEQUENCE [LARGE SCALE GENOMIC DNA]</scope>
    <source>
        <strain evidence="1">P6</strain>
    </source>
</reference>
<protein>
    <submittedName>
        <fullName evidence="1">Uncharacterized protein</fullName>
    </submittedName>
</protein>
<accession>A0ACC0WFN0</accession>